<reference evidence="2" key="1">
    <citation type="submission" date="2021-01" db="EMBL/GenBank/DDBJ databases">
        <authorList>
            <person name="Li R."/>
            <person name="Bekaert M."/>
        </authorList>
    </citation>
    <scope>NUCLEOTIDE SEQUENCE</scope>
    <source>
        <strain evidence="2">Farmed</strain>
    </source>
</reference>
<gene>
    <name evidence="2" type="ORF">SPHA_13147</name>
</gene>
<comment type="caution">
    <text evidence="2">The sequence shown here is derived from an EMBL/GenBank/DDBJ whole genome shotgun (WGS) entry which is preliminary data.</text>
</comment>
<proteinExistence type="predicted"/>
<keyword evidence="3" id="KW-1185">Reference proteome</keyword>
<evidence type="ECO:0000313" key="2">
    <source>
        <dbReference type="EMBL" id="CAE1174567.1"/>
    </source>
</evidence>
<name>A0A812BBI3_ACAPH</name>
<keyword evidence="1" id="KW-0472">Membrane</keyword>
<evidence type="ECO:0000256" key="1">
    <source>
        <dbReference type="SAM" id="Phobius"/>
    </source>
</evidence>
<dbReference type="AlphaFoldDB" id="A0A812BBI3"/>
<feature type="transmembrane region" description="Helical" evidence="1">
    <location>
        <begin position="142"/>
        <end position="161"/>
    </location>
</feature>
<protein>
    <recommendedName>
        <fullName evidence="4">Coiled-coil domain-containing protein 51</fullName>
    </recommendedName>
</protein>
<dbReference type="Proteomes" id="UP000597762">
    <property type="component" value="Unassembled WGS sequence"/>
</dbReference>
<dbReference type="InterPro" id="IPR037660">
    <property type="entry name" value="CCDC51"/>
</dbReference>
<dbReference type="EMBL" id="CAHIKZ030000438">
    <property type="protein sequence ID" value="CAE1174567.1"/>
    <property type="molecule type" value="Genomic_DNA"/>
</dbReference>
<dbReference type="PANTHER" id="PTHR28624">
    <property type="entry name" value="COILED-COIL DOMAIN-CONTAINING PROTEIN 51"/>
    <property type="match status" value="1"/>
</dbReference>
<evidence type="ECO:0008006" key="4">
    <source>
        <dbReference type="Google" id="ProtNLM"/>
    </source>
</evidence>
<dbReference type="PANTHER" id="PTHR28624:SF1">
    <property type="entry name" value="MITOCHONDRIAL POTASSIUM CHANNEL"/>
    <property type="match status" value="1"/>
</dbReference>
<keyword evidence="1" id="KW-1133">Transmembrane helix</keyword>
<feature type="transmembrane region" description="Helical" evidence="1">
    <location>
        <begin position="314"/>
        <end position="336"/>
    </location>
</feature>
<organism evidence="2 3">
    <name type="scientific">Acanthosepion pharaonis</name>
    <name type="common">Pharaoh cuttlefish</name>
    <name type="synonym">Sepia pharaonis</name>
    <dbReference type="NCBI Taxonomy" id="158019"/>
    <lineage>
        <taxon>Eukaryota</taxon>
        <taxon>Metazoa</taxon>
        <taxon>Spiralia</taxon>
        <taxon>Lophotrochozoa</taxon>
        <taxon>Mollusca</taxon>
        <taxon>Cephalopoda</taxon>
        <taxon>Coleoidea</taxon>
        <taxon>Decapodiformes</taxon>
        <taxon>Sepiida</taxon>
        <taxon>Sepiina</taxon>
        <taxon>Sepiidae</taxon>
        <taxon>Acanthosepion</taxon>
    </lineage>
</organism>
<dbReference type="OrthoDB" id="6243211at2759"/>
<accession>A0A812BBI3</accession>
<evidence type="ECO:0000313" key="3">
    <source>
        <dbReference type="Proteomes" id="UP000597762"/>
    </source>
</evidence>
<sequence>MSKVNGFSRPSLTWLEKRAEGWLQAYEDFVGLTEVKAAQNKVIESEKCFLEVQNERREKNQQLLTIQMSLKQISNELEKTNRTDDKYLSLLTEEHTIIRNEKALEEELRKLEKHERESFSMLSTSLRESHEKERAQAERTKYWSVIGSIIGAFLGILGTTINNKLKMRELRSIVTDATTDGEKQRVITGKLMDTLKGQVSSIESFVYELKQAILAKNSTLSSSDGEPLFQSRLLEATPANNNLSKLEEQTDKLLLSVKRQDEFLNAELESIKKLLLGQNPSDANNQNVIYVGPEINELFDNVNRRLEQKLKLNSLVTVTVVYSAFALTLPVLYAIFGKN</sequence>
<keyword evidence="1" id="KW-0812">Transmembrane</keyword>